<sequence>MYIDEILNLRVYDLVMLNETKLDSSVPDSFYVNNFYNIIRRDRIGKKGGGILVFFKKEYQLKLFEKHENLELIYCQLQLQELASNFICCYKPPKINSRQFLNELETYLLSLDLTLDTFIVGDLNIDLNKINSNKLITEFIKNLSLKNVVQDFTRICKYGDLITRSTIDHVLTNSKCEVQSAVFNCSFSDHKFVSVVCNLVSTKNSSFYDLFRNLNQANIDKIKLALSQQNFDLIYAENDLEIKWDHFKNKILSVIDSISPVKRRFVTNNKNQFPWFDGELKACLRSKDYLYNVMKQTNLKVDEDNYKAARKYFKKLERIKMCEFFQNKKQSDFKNSKLFWNFYRSKINMKSDNVQQIKVTSFIVENKLIKNESDIANEFNRFFTGLSSTSQNNSFDNRFNDKLKEIKSSLDEKNISFTFRFISKPEIIKCFNEIDVSSSPGISKIPVKVLKSSFEFLLPVFFNIFNNCIRYNKIPNEWKYSIIIPLFKNKGSQSDMNNCRGISILPPVSKLFEKLIALQIEDYFSQNSIFFDGQHGFRSGFSCETALHEFISDQNMALNKKLTSLVLFVDFRKAFDLVDPKLLIFKLYCYGFNESSLDLIKNYFTNRKQVVKFNETFSEPLDVFNGVPQGSVLGPLLFLIFINDLPLFFNEANIKLFADDTTIYVIGASLNEIIDMFKVEILNLLDWCNHNRMDINWTKTFFM</sequence>
<evidence type="ECO:0000313" key="3">
    <source>
        <dbReference type="Proteomes" id="UP000663879"/>
    </source>
</evidence>
<dbReference type="Pfam" id="PF00078">
    <property type="entry name" value="RVT_1"/>
    <property type="match status" value="1"/>
</dbReference>
<dbReference type="Pfam" id="PF14529">
    <property type="entry name" value="Exo_endo_phos_2"/>
    <property type="match status" value="1"/>
</dbReference>
<dbReference type="Proteomes" id="UP000663879">
    <property type="component" value="Unassembled WGS sequence"/>
</dbReference>
<dbReference type="CDD" id="cd01650">
    <property type="entry name" value="RT_nLTR_like"/>
    <property type="match status" value="1"/>
</dbReference>
<organism evidence="2 3">
    <name type="scientific">Brachionus calyciflorus</name>
    <dbReference type="NCBI Taxonomy" id="104777"/>
    <lineage>
        <taxon>Eukaryota</taxon>
        <taxon>Metazoa</taxon>
        <taxon>Spiralia</taxon>
        <taxon>Gnathifera</taxon>
        <taxon>Rotifera</taxon>
        <taxon>Eurotatoria</taxon>
        <taxon>Monogononta</taxon>
        <taxon>Pseudotrocha</taxon>
        <taxon>Ploima</taxon>
        <taxon>Brachionidae</taxon>
        <taxon>Brachionus</taxon>
    </lineage>
</organism>
<dbReference type="InterPro" id="IPR005135">
    <property type="entry name" value="Endo/exonuclease/phosphatase"/>
</dbReference>
<dbReference type="PANTHER" id="PTHR47510:SF3">
    <property type="entry name" value="ENDO_EXONUCLEASE_PHOSPHATASE DOMAIN-CONTAINING PROTEIN"/>
    <property type="match status" value="1"/>
</dbReference>
<evidence type="ECO:0000259" key="1">
    <source>
        <dbReference type="PROSITE" id="PS50878"/>
    </source>
</evidence>
<proteinExistence type="predicted"/>
<protein>
    <recommendedName>
        <fullName evidence="1">Reverse transcriptase domain-containing protein</fullName>
    </recommendedName>
</protein>
<dbReference type="InterPro" id="IPR000477">
    <property type="entry name" value="RT_dom"/>
</dbReference>
<dbReference type="Gene3D" id="3.60.10.10">
    <property type="entry name" value="Endonuclease/exonuclease/phosphatase"/>
    <property type="match status" value="1"/>
</dbReference>
<feature type="non-terminal residue" evidence="2">
    <location>
        <position position="703"/>
    </location>
</feature>
<dbReference type="SUPFAM" id="SSF56672">
    <property type="entry name" value="DNA/RNA polymerases"/>
    <property type="match status" value="1"/>
</dbReference>
<dbReference type="InterPro" id="IPR043502">
    <property type="entry name" value="DNA/RNA_pol_sf"/>
</dbReference>
<name>A0A814LRL2_9BILA</name>
<dbReference type="GO" id="GO:0003824">
    <property type="term" value="F:catalytic activity"/>
    <property type="evidence" value="ECO:0007669"/>
    <property type="project" value="InterPro"/>
</dbReference>
<reference evidence="2" key="1">
    <citation type="submission" date="2021-02" db="EMBL/GenBank/DDBJ databases">
        <authorList>
            <person name="Nowell W R."/>
        </authorList>
    </citation>
    <scope>NUCLEOTIDE SEQUENCE</scope>
    <source>
        <strain evidence="2">Ploen Becks lab</strain>
    </source>
</reference>
<dbReference type="InterPro" id="IPR036691">
    <property type="entry name" value="Endo/exonu/phosph_ase_sf"/>
</dbReference>
<dbReference type="AlphaFoldDB" id="A0A814LRL2"/>
<accession>A0A814LRL2</accession>
<keyword evidence="3" id="KW-1185">Reference proteome</keyword>
<dbReference type="SUPFAM" id="SSF56219">
    <property type="entry name" value="DNase I-like"/>
    <property type="match status" value="1"/>
</dbReference>
<comment type="caution">
    <text evidence="2">The sequence shown here is derived from an EMBL/GenBank/DDBJ whole genome shotgun (WGS) entry which is preliminary data.</text>
</comment>
<dbReference type="PROSITE" id="PS50878">
    <property type="entry name" value="RT_POL"/>
    <property type="match status" value="1"/>
</dbReference>
<gene>
    <name evidence="2" type="ORF">OXX778_LOCUS19673</name>
</gene>
<dbReference type="EMBL" id="CAJNOC010006086">
    <property type="protein sequence ID" value="CAF1069906.1"/>
    <property type="molecule type" value="Genomic_DNA"/>
</dbReference>
<dbReference type="PANTHER" id="PTHR47510">
    <property type="entry name" value="REVERSE TRANSCRIPTASE DOMAIN-CONTAINING PROTEIN"/>
    <property type="match status" value="1"/>
</dbReference>
<dbReference type="OrthoDB" id="6773285at2759"/>
<evidence type="ECO:0000313" key="2">
    <source>
        <dbReference type="EMBL" id="CAF1069906.1"/>
    </source>
</evidence>
<feature type="domain" description="Reverse transcriptase" evidence="1">
    <location>
        <begin position="467"/>
        <end position="703"/>
    </location>
</feature>